<accession>A0A433DNL2</accession>
<feature type="transmembrane region" description="Helical" evidence="14">
    <location>
        <begin position="1295"/>
        <end position="1314"/>
    </location>
</feature>
<feature type="transmembrane region" description="Helical" evidence="14">
    <location>
        <begin position="250"/>
        <end position="269"/>
    </location>
</feature>
<keyword evidence="9" id="KW-0833">Ubl conjugation pathway</keyword>
<keyword evidence="8" id="KW-0863">Zinc-finger</keyword>
<evidence type="ECO:0000256" key="13">
    <source>
        <dbReference type="SAM" id="MobiDB-lite"/>
    </source>
</evidence>
<evidence type="ECO:0000259" key="15">
    <source>
        <dbReference type="PROSITE" id="PS51292"/>
    </source>
</evidence>
<keyword evidence="7" id="KW-0479">Metal-binding</keyword>
<comment type="caution">
    <text evidence="16">The sequence shown here is derived from an EMBL/GenBank/DDBJ whole genome shotgun (WGS) entry which is preliminary data.</text>
</comment>
<feature type="compositionally biased region" description="Low complexity" evidence="13">
    <location>
        <begin position="845"/>
        <end position="860"/>
    </location>
</feature>
<evidence type="ECO:0000256" key="7">
    <source>
        <dbReference type="ARBA" id="ARBA00022723"/>
    </source>
</evidence>
<keyword evidence="11 14" id="KW-1133">Transmembrane helix</keyword>
<keyword evidence="17" id="KW-1185">Reference proteome</keyword>
<name>A0A433DNL2_9FUNG</name>
<dbReference type="PANTHER" id="PTHR13145">
    <property type="entry name" value="SSM4 PROTEIN"/>
    <property type="match status" value="1"/>
</dbReference>
<feature type="compositionally biased region" description="Low complexity" evidence="13">
    <location>
        <begin position="540"/>
        <end position="551"/>
    </location>
</feature>
<feature type="region of interest" description="Disordered" evidence="13">
    <location>
        <begin position="330"/>
        <end position="352"/>
    </location>
</feature>
<feature type="region of interest" description="Disordered" evidence="13">
    <location>
        <begin position="703"/>
        <end position="739"/>
    </location>
</feature>
<dbReference type="Pfam" id="PF23113">
    <property type="entry name" value="MARCHF6_C"/>
    <property type="match status" value="1"/>
</dbReference>
<evidence type="ECO:0000313" key="17">
    <source>
        <dbReference type="Proteomes" id="UP000268093"/>
    </source>
</evidence>
<feature type="region of interest" description="Disordered" evidence="13">
    <location>
        <begin position="527"/>
        <end position="569"/>
    </location>
</feature>
<dbReference type="InterPro" id="IPR056521">
    <property type="entry name" value="MARCHF6-like_C"/>
</dbReference>
<dbReference type="InterPro" id="IPR011016">
    <property type="entry name" value="Znf_RING-CH"/>
</dbReference>
<feature type="transmembrane region" description="Helical" evidence="14">
    <location>
        <begin position="1334"/>
        <end position="1352"/>
    </location>
</feature>
<feature type="transmembrane region" description="Helical" evidence="14">
    <location>
        <begin position="1502"/>
        <end position="1525"/>
    </location>
</feature>
<evidence type="ECO:0000313" key="16">
    <source>
        <dbReference type="EMBL" id="RUP52429.1"/>
    </source>
</evidence>
<evidence type="ECO:0000256" key="9">
    <source>
        <dbReference type="ARBA" id="ARBA00022786"/>
    </source>
</evidence>
<dbReference type="GO" id="GO:0061630">
    <property type="term" value="F:ubiquitin protein ligase activity"/>
    <property type="evidence" value="ECO:0007669"/>
    <property type="project" value="UniProtKB-EC"/>
</dbReference>
<dbReference type="Pfam" id="PF12906">
    <property type="entry name" value="RINGv"/>
    <property type="match status" value="1"/>
</dbReference>
<comment type="pathway">
    <text evidence="3">Protein modification; protein ubiquitination.</text>
</comment>
<feature type="compositionally biased region" description="Polar residues" evidence="13">
    <location>
        <begin position="728"/>
        <end position="739"/>
    </location>
</feature>
<dbReference type="Gene3D" id="3.30.40.10">
    <property type="entry name" value="Zinc/RING finger domain, C3HC4 (zinc finger)"/>
    <property type="match status" value="1"/>
</dbReference>
<feature type="domain" description="RING-CH-type" evidence="15">
    <location>
        <begin position="22"/>
        <end position="83"/>
    </location>
</feature>
<dbReference type="Proteomes" id="UP000268093">
    <property type="component" value="Unassembled WGS sequence"/>
</dbReference>
<dbReference type="SMART" id="SM00744">
    <property type="entry name" value="RINGv"/>
    <property type="match status" value="1"/>
</dbReference>
<evidence type="ECO:0000256" key="3">
    <source>
        <dbReference type="ARBA" id="ARBA00004906"/>
    </source>
</evidence>
<feature type="transmembrane region" description="Helical" evidence="14">
    <location>
        <begin position="1232"/>
        <end position="1253"/>
    </location>
</feature>
<dbReference type="PANTHER" id="PTHR13145:SF0">
    <property type="entry name" value="E3 UBIQUITIN-PROTEIN LIGASE MARCHF6"/>
    <property type="match status" value="1"/>
</dbReference>
<feature type="transmembrane region" description="Helical" evidence="14">
    <location>
        <begin position="1139"/>
        <end position="1157"/>
    </location>
</feature>
<dbReference type="EMBL" id="RBNI01000020">
    <property type="protein sequence ID" value="RUP52429.1"/>
    <property type="molecule type" value="Genomic_DNA"/>
</dbReference>
<feature type="transmembrane region" description="Helical" evidence="14">
    <location>
        <begin position="1185"/>
        <end position="1212"/>
    </location>
</feature>
<evidence type="ECO:0000256" key="12">
    <source>
        <dbReference type="ARBA" id="ARBA00023136"/>
    </source>
</evidence>
<keyword evidence="12 14" id="KW-0472">Membrane</keyword>
<feature type="transmembrane region" description="Helical" evidence="14">
    <location>
        <begin position="1634"/>
        <end position="1655"/>
    </location>
</feature>
<keyword evidence="10" id="KW-0862">Zinc</keyword>
<evidence type="ECO:0000256" key="6">
    <source>
        <dbReference type="ARBA" id="ARBA00022692"/>
    </source>
</evidence>
<evidence type="ECO:0000256" key="1">
    <source>
        <dbReference type="ARBA" id="ARBA00000900"/>
    </source>
</evidence>
<comment type="catalytic activity">
    <reaction evidence="1">
        <text>S-ubiquitinyl-[E2 ubiquitin-conjugating enzyme]-L-cysteine + [acceptor protein]-L-lysine = [E2 ubiquitin-conjugating enzyme]-L-cysteine + N(6)-ubiquitinyl-[acceptor protein]-L-lysine.</text>
        <dbReference type="EC" id="2.3.2.27"/>
    </reaction>
</comment>
<dbReference type="EC" id="2.3.2.27" evidence="4"/>
<dbReference type="GO" id="GO:0008270">
    <property type="term" value="F:zinc ion binding"/>
    <property type="evidence" value="ECO:0007669"/>
    <property type="project" value="UniProtKB-KW"/>
</dbReference>
<feature type="transmembrane region" description="Helical" evidence="14">
    <location>
        <begin position="1687"/>
        <end position="1715"/>
    </location>
</feature>
<sequence>MLNPPFSYIRYSDLQPPPPLHLMDEDEEICRVCRCEGTQEQPLYHPCKCSGSIKYVHQDCLVEWLSHSKKERCELCKYPFSFTPIYHRDMPTSIPFLLFLRRGIARAVHLFQTWVRGMLVGTVWLVILPYITVWVWRFYFWSGDILAFSFKGQRPPRNFPVVLSNMVTSTTSSLENITSAAATATVAALGGEEDAASKVASAMAGVLEQVMEGVVNVTYKRGTENLTIEEAKRMASAYVYTLSRFFADCFEGQIITCIVIVIFVAAFLLREWIIQNTPAELEGGPLDIDEVEAPPMNMNDFHHHPLPVVDVDANNNNVQPLPAPIHPPVAAAGHPLPFPQDAQPAPEPELNPPAARAAAIESRVEGLRRILAQRQAEFAAVEAQRRERGTDTRWQGGDSNVMVVGGGVGTVEDEKIVEQAGFNRRRRMSTLRNTYHIDEEDGEGMDAREEGAMRSSLAVGAQLTDDGLPMDLANMAAELTATNMELDGRTGSTSTTTDAATAATDYILFDRNTSTYINAPLFSSASSTYPENPGPWVTPSSSSQMQLRQSSADASNRTDINDDHESSNPPAVLLDDGLFGLGAMSTSAALHSIPTQMSFHQEYATQVSLENFWDDGPQGTWPSDLDMVDLQLVRDADRDNMDFSLEGMAILDEEIQAAATTAEKGKGVALGNYEYDHEAKDIADELAAITSTNGLRKRRSSVISADDDVAPPRGVVDNDNRDIDATFGGSSTMTTSPIRRTGRSSFTFLEDVEGGETLGIGAAEAVKSILEEGKQRQALLDEAALRGDDHPGPKLAAAAGPVLADAPVVQNPAGIPQNENGAQADGIWGRIQHWLLDNLNEDDAAANAGAPNNGPPAGAAVAPMDNNDDDWLGNNNGGGNGFGQGGEVAAQRMGDVQGGLMDEDEEEENAGDDLDGVLEAIGMRGSLWMLVQNSALMALLISLCLAAAVWVPYTVGKTVLLIKPLDTIYFPLIILRRVTDPLVDLVLDTLLPYFWRLLSPYFALAVDAASPYVTPFLAPVVTNSTLSTVQDGARLLTNRSMSVLMYVAGLTSRTANLSSLAGNNTVAEPLVVTTGNDNVISGVVLVYANSIANAFNLTLPDFTLENFERLAKEKVAPLLLNTANRWHGFANGNSPTDRIVCVLVGYLVLVLLGTWYLSRTRNAYGRTVGRAVQQAIRQQGIILKVAFFVAIELVIFPIVCGVLLDLSTLPIFPNATPWSRLEFYLEAPVTSIFLHWFLGTGFMFHFAVFVALCREIVRPGVMWFIRDPNDPQFHPIKEILERPVFTQLKKIGASGLMYSAMIFFGIGSVVYFVGFLLKGVLPLHWSFTEPLSEFPVDLLIFHIVVPVTISYAKPKHLFKTLFKNWWRLAAQQLRMTSFMFGGRYPEEEGAHVRKTWWAWITRQEAPIPGTIGDLVDDSEVSIEAVQQQNQDVYFARDGGLVRAPFFDGVPVKAGRRMLIPVNEQGEALEEEDRRLGHPASDGAPDNLHTTVVYVPPNFRRRVIIFLFLMWFSGSLFACSITIAPLIVGRYFFKNYLTPGRTVHDIYSFTFGLYVMWAVVLIVEWCVRRYRTLKRNNWRVDIHVVARKAKESITMMSKLAYLLVAFGVVIPFLLGLLVELYIIMPLKTPVTEAPVIFFFQDWALGIMYMKIIHRILMMLPPNDWQRAITAITARGVCNLNVKIATKAVIAPVLAVAIGAMVLPALLAWAGTVVFAITEPTKYAAYFRLAYPSVLAIIVFYRLQYHGIKFIKGWIQSIRDEEYLIGRQLHNLDGEQSATTIVPQ</sequence>
<evidence type="ECO:0000256" key="14">
    <source>
        <dbReference type="SAM" id="Phobius"/>
    </source>
</evidence>
<keyword evidence="6 14" id="KW-0812">Transmembrane</keyword>
<evidence type="ECO:0000256" key="11">
    <source>
        <dbReference type="ARBA" id="ARBA00022989"/>
    </source>
</evidence>
<feature type="region of interest" description="Disordered" evidence="13">
    <location>
        <begin position="844"/>
        <end position="865"/>
    </location>
</feature>
<dbReference type="CDD" id="cd16702">
    <property type="entry name" value="RING_CH-C4HC3_MARCH6"/>
    <property type="match status" value="1"/>
</dbReference>
<dbReference type="GO" id="GO:0036503">
    <property type="term" value="P:ERAD pathway"/>
    <property type="evidence" value="ECO:0007669"/>
    <property type="project" value="TreeGrafter"/>
</dbReference>
<comment type="subcellular location">
    <subcellularLocation>
        <location evidence="2">Membrane</location>
        <topology evidence="2">Multi-pass membrane protein</topology>
    </subcellularLocation>
</comment>
<dbReference type="PROSITE" id="PS51292">
    <property type="entry name" value="ZF_RING_CH"/>
    <property type="match status" value="1"/>
</dbReference>
<protein>
    <recommendedName>
        <fullName evidence="4">RING-type E3 ubiquitin transferase</fullName>
        <ecNumber evidence="4">2.3.2.27</ecNumber>
    </recommendedName>
</protein>
<feature type="transmembrane region" description="Helical" evidence="14">
    <location>
        <begin position="1545"/>
        <end position="1566"/>
    </location>
</feature>
<reference evidence="16 17" key="1">
    <citation type="journal article" date="2018" name="New Phytol.">
        <title>Phylogenomics of Endogonaceae and evolution of mycorrhizas within Mucoromycota.</title>
        <authorList>
            <person name="Chang Y."/>
            <person name="Desiro A."/>
            <person name="Na H."/>
            <person name="Sandor L."/>
            <person name="Lipzen A."/>
            <person name="Clum A."/>
            <person name="Barry K."/>
            <person name="Grigoriev I.V."/>
            <person name="Martin F.M."/>
            <person name="Stajich J.E."/>
            <person name="Smith M.E."/>
            <person name="Bonito G."/>
            <person name="Spatafora J.W."/>
        </authorList>
    </citation>
    <scope>NUCLEOTIDE SEQUENCE [LARGE SCALE GENOMIC DNA]</scope>
    <source>
        <strain evidence="16 17">GMNB39</strain>
    </source>
</reference>
<feature type="transmembrane region" description="Helical" evidence="14">
    <location>
        <begin position="1598"/>
        <end position="1622"/>
    </location>
</feature>
<dbReference type="GO" id="GO:0005789">
    <property type="term" value="C:endoplasmic reticulum membrane"/>
    <property type="evidence" value="ECO:0007669"/>
    <property type="project" value="TreeGrafter"/>
</dbReference>
<dbReference type="SUPFAM" id="SSF57850">
    <property type="entry name" value="RING/U-box"/>
    <property type="match status" value="1"/>
</dbReference>
<dbReference type="InterPro" id="IPR013083">
    <property type="entry name" value="Znf_RING/FYVE/PHD"/>
</dbReference>
<gene>
    <name evidence="16" type="ORF">BC936DRAFT_141583</name>
</gene>
<evidence type="ECO:0000256" key="2">
    <source>
        <dbReference type="ARBA" id="ARBA00004141"/>
    </source>
</evidence>
<organism evidence="16 17">
    <name type="scientific">Jimgerdemannia flammicorona</name>
    <dbReference type="NCBI Taxonomy" id="994334"/>
    <lineage>
        <taxon>Eukaryota</taxon>
        <taxon>Fungi</taxon>
        <taxon>Fungi incertae sedis</taxon>
        <taxon>Mucoromycota</taxon>
        <taxon>Mucoromycotina</taxon>
        <taxon>Endogonomycetes</taxon>
        <taxon>Endogonales</taxon>
        <taxon>Endogonaceae</taxon>
        <taxon>Jimgerdemannia</taxon>
    </lineage>
</organism>
<feature type="transmembrane region" description="Helical" evidence="14">
    <location>
        <begin position="1721"/>
        <end position="1741"/>
    </location>
</feature>
<feature type="transmembrane region" description="Helical" evidence="14">
    <location>
        <begin position="114"/>
        <end position="136"/>
    </location>
</feature>
<dbReference type="FunFam" id="3.30.40.10:FF:000287">
    <property type="entry name" value="RING finger membrane protein"/>
    <property type="match status" value="1"/>
</dbReference>
<evidence type="ECO:0000256" key="10">
    <source>
        <dbReference type="ARBA" id="ARBA00022833"/>
    </source>
</evidence>
<proteinExistence type="predicted"/>
<evidence type="ECO:0000256" key="4">
    <source>
        <dbReference type="ARBA" id="ARBA00012483"/>
    </source>
</evidence>
<evidence type="ECO:0000256" key="5">
    <source>
        <dbReference type="ARBA" id="ARBA00022679"/>
    </source>
</evidence>
<evidence type="ECO:0000256" key="8">
    <source>
        <dbReference type="ARBA" id="ARBA00022771"/>
    </source>
</evidence>
<dbReference type="OrthoDB" id="264354at2759"/>
<keyword evidence="5" id="KW-0808">Transferase</keyword>